<proteinExistence type="predicted"/>
<protein>
    <recommendedName>
        <fullName evidence="3">Tetratricopeptide repeat protein</fullName>
    </recommendedName>
</protein>
<dbReference type="EMBL" id="BQKE01000001">
    <property type="protein sequence ID" value="GJM59529.1"/>
    <property type="molecule type" value="Genomic_DNA"/>
</dbReference>
<evidence type="ECO:0000313" key="2">
    <source>
        <dbReference type="Proteomes" id="UP001310022"/>
    </source>
</evidence>
<dbReference type="Gene3D" id="2.120.10.30">
    <property type="entry name" value="TolB, C-terminal domain"/>
    <property type="match status" value="1"/>
</dbReference>
<dbReference type="SUPFAM" id="SSF48452">
    <property type="entry name" value="TPR-like"/>
    <property type="match status" value="1"/>
</dbReference>
<organism evidence="1 2">
    <name type="scientific">Persicobacter diffluens</name>
    <dbReference type="NCBI Taxonomy" id="981"/>
    <lineage>
        <taxon>Bacteria</taxon>
        <taxon>Pseudomonadati</taxon>
        <taxon>Bacteroidota</taxon>
        <taxon>Cytophagia</taxon>
        <taxon>Cytophagales</taxon>
        <taxon>Persicobacteraceae</taxon>
        <taxon>Persicobacter</taxon>
    </lineage>
</organism>
<reference evidence="1 2" key="1">
    <citation type="submission" date="2021-12" db="EMBL/GenBank/DDBJ databases">
        <title>Genome sequencing of bacteria with rrn-lacking chromosome and rrn-plasmid.</title>
        <authorList>
            <person name="Anda M."/>
            <person name="Iwasaki W."/>
        </authorList>
    </citation>
    <scope>NUCLEOTIDE SEQUENCE [LARGE SCALE GENOMIC DNA]</scope>
    <source>
        <strain evidence="1 2">NBRC 15940</strain>
    </source>
</reference>
<dbReference type="AlphaFoldDB" id="A0AAN5AI48"/>
<accession>A0AAN5AI48</accession>
<dbReference type="InterPro" id="IPR011042">
    <property type="entry name" value="6-blade_b-propeller_TolB-like"/>
</dbReference>
<sequence length="622" mass="71586">MPLIILYCSEAFGQRNNYLERAQIAYDEGKFSRAISYYKKALSKEYDAFAALELAECYEETNQLEEASQVYKIILEQHQEEIPLIRFEYAASLKKLGNYPLAIQEFNTFLEEAKLVKGRAKRDAKYLTDLSQKEIQGCELALKDPVVEILEMGYREVAEIDSSFTLYSPAIHPTTGNLWVTTENARQKGNFQRFKYTGGQWFPFTQEDGFRYVNSGAQEEGGAFSPDGNTFFFVKSQRDYPYEIWYSEKIKGRWVKPKPLEDKVNNPYYDNICPNLSSSGDTLFFSSNRPRGKGGFDIWFSVKNKNGEWKKAQNLEAVNTEEDEVAPYYDGSSDHLYFSSAGHITYGGLDIFSYSFQDGSIHNLGAPINSFADDAYFVKKGDLMLFSSQRKGNQFRLYEINTRQKEVLAQEMVIKEAIAKAKTDTSFTTTNAGQPQSPLANSTHAYDVTPVKKITAPALAPANYQEEALAYYEGLDHQQKNKVERIMATMWMNMRLTMAPQLTEELKQEWAALAADQQAELKRIGRYYWAKSRTQRSALAAREEQFVLEHNAKSPARWRSLIIYYAFRHDEEGMIKMSKLDWEFLKSLPQEDVDKIKYISSRLREIQMPASVPIDLENRQIR</sequence>
<dbReference type="Proteomes" id="UP001310022">
    <property type="component" value="Unassembled WGS sequence"/>
</dbReference>
<evidence type="ECO:0000313" key="1">
    <source>
        <dbReference type="EMBL" id="GJM59529.1"/>
    </source>
</evidence>
<dbReference type="InterPro" id="IPR011659">
    <property type="entry name" value="WD40"/>
</dbReference>
<dbReference type="InterPro" id="IPR011990">
    <property type="entry name" value="TPR-like_helical_dom_sf"/>
</dbReference>
<keyword evidence="2" id="KW-1185">Reference proteome</keyword>
<dbReference type="Pfam" id="PF07676">
    <property type="entry name" value="PD40"/>
    <property type="match status" value="2"/>
</dbReference>
<dbReference type="Pfam" id="PF14559">
    <property type="entry name" value="TPR_19"/>
    <property type="match status" value="1"/>
</dbReference>
<gene>
    <name evidence="1" type="ORF">PEDI_00810</name>
</gene>
<comment type="caution">
    <text evidence="1">The sequence shown here is derived from an EMBL/GenBank/DDBJ whole genome shotgun (WGS) entry which is preliminary data.</text>
</comment>
<name>A0AAN5AI48_9BACT</name>
<dbReference type="SUPFAM" id="SSF82171">
    <property type="entry name" value="DPP6 N-terminal domain-like"/>
    <property type="match status" value="1"/>
</dbReference>
<dbReference type="Gene3D" id="1.25.40.10">
    <property type="entry name" value="Tetratricopeptide repeat domain"/>
    <property type="match status" value="1"/>
</dbReference>
<evidence type="ECO:0008006" key="3">
    <source>
        <dbReference type="Google" id="ProtNLM"/>
    </source>
</evidence>